<feature type="transmembrane region" description="Helical" evidence="8">
    <location>
        <begin position="407"/>
        <end position="432"/>
    </location>
</feature>
<dbReference type="InterPro" id="IPR004841">
    <property type="entry name" value="AA-permease/SLC12A_dom"/>
</dbReference>
<protein>
    <submittedName>
        <fullName evidence="10">Amino acid permease</fullName>
    </submittedName>
</protein>
<feature type="transmembrane region" description="Helical" evidence="8">
    <location>
        <begin position="139"/>
        <end position="158"/>
    </location>
</feature>
<dbReference type="EMBL" id="RCVZ01000014">
    <property type="protein sequence ID" value="RLQ93433.1"/>
    <property type="molecule type" value="Genomic_DNA"/>
</dbReference>
<organism evidence="10 11">
    <name type="scientific">Falsibacillus albus</name>
    <dbReference type="NCBI Taxonomy" id="2478915"/>
    <lineage>
        <taxon>Bacteria</taxon>
        <taxon>Bacillati</taxon>
        <taxon>Bacillota</taxon>
        <taxon>Bacilli</taxon>
        <taxon>Bacillales</taxon>
        <taxon>Bacillaceae</taxon>
        <taxon>Falsibacillus</taxon>
    </lineage>
</organism>
<evidence type="ECO:0000256" key="7">
    <source>
        <dbReference type="SAM" id="MobiDB-lite"/>
    </source>
</evidence>
<feature type="transmembrane region" description="Helical" evidence="8">
    <location>
        <begin position="99"/>
        <end position="119"/>
    </location>
</feature>
<dbReference type="GO" id="GO:0006865">
    <property type="term" value="P:amino acid transport"/>
    <property type="evidence" value="ECO:0007669"/>
    <property type="project" value="UniProtKB-KW"/>
</dbReference>
<proteinExistence type="predicted"/>
<sequence length="469" mass="51110">MKPHHPVKQHVKHTQQQKMKKGKDGALNWWNLSLIGIGSVIGAGFFLGTGLSIHTAGPAVLIGYLFGGITSYLVFMALSEMTVHDPQPGSFRTYAKKAFGPLFGFMSGWMYWVAGLLIMSSEITALSIFTQFWFPHVPLWVFSIIYSLLGIGIILLGASNFGRIESMFGVIKLSTLVIFILFGLAVLLGLIPKSLSIHSAASTASIIPFFANGWLGLWASLIFVLFSFGGIAVMGVAATELKNKSDITKAGNMMLLVLLAIYVSSIFLAMKLVNWKDINESESPFVTALTSFRIPYLDSIFNIIIISAAFSTMVGALFSITNVLVSLAEDGDAPSKFTARNQKGVPLASLLLSAAGLAALILVSYFLPHQVYEYLVTSAGVMLILNWVMILSSQIKNRTHYENKASFLMFGYPFTSYLGIAMIVLTISGGLLHKNQRIGLLISVMMVAIIFAGYGVKHLYSSHQKTSRS</sequence>
<keyword evidence="3 8" id="KW-0812">Transmembrane</keyword>
<evidence type="ECO:0000256" key="4">
    <source>
        <dbReference type="ARBA" id="ARBA00022970"/>
    </source>
</evidence>
<feature type="transmembrane region" description="Helical" evidence="8">
    <location>
        <begin position="345"/>
        <end position="368"/>
    </location>
</feature>
<keyword evidence="4" id="KW-0029">Amino-acid transport</keyword>
<accession>A0A3L7JRK1</accession>
<feature type="transmembrane region" description="Helical" evidence="8">
    <location>
        <begin position="27"/>
        <end position="47"/>
    </location>
</feature>
<dbReference type="PANTHER" id="PTHR43495">
    <property type="entry name" value="GABA PERMEASE"/>
    <property type="match status" value="1"/>
</dbReference>
<feature type="transmembrane region" description="Helical" evidence="8">
    <location>
        <begin position="211"/>
        <end position="238"/>
    </location>
</feature>
<dbReference type="Gene3D" id="1.20.1740.10">
    <property type="entry name" value="Amino acid/polyamine transporter I"/>
    <property type="match status" value="1"/>
</dbReference>
<evidence type="ECO:0000256" key="2">
    <source>
        <dbReference type="ARBA" id="ARBA00022448"/>
    </source>
</evidence>
<feature type="compositionally biased region" description="Basic residues" evidence="7">
    <location>
        <begin position="1"/>
        <end position="21"/>
    </location>
</feature>
<dbReference type="Proteomes" id="UP000276770">
    <property type="component" value="Unassembled WGS sequence"/>
</dbReference>
<dbReference type="GO" id="GO:0005886">
    <property type="term" value="C:plasma membrane"/>
    <property type="evidence" value="ECO:0007669"/>
    <property type="project" value="UniProtKB-SubCell"/>
</dbReference>
<feature type="region of interest" description="Disordered" evidence="7">
    <location>
        <begin position="1"/>
        <end position="22"/>
    </location>
</feature>
<evidence type="ECO:0000256" key="5">
    <source>
        <dbReference type="ARBA" id="ARBA00022989"/>
    </source>
</evidence>
<keyword evidence="6 8" id="KW-0472">Membrane</keyword>
<keyword evidence="5 8" id="KW-1133">Transmembrane helix</keyword>
<dbReference type="OrthoDB" id="9780162at2"/>
<feature type="transmembrane region" description="Helical" evidence="8">
    <location>
        <begin position="59"/>
        <end position="78"/>
    </location>
</feature>
<feature type="transmembrane region" description="Helical" evidence="8">
    <location>
        <begin position="300"/>
        <end position="325"/>
    </location>
</feature>
<evidence type="ECO:0000256" key="1">
    <source>
        <dbReference type="ARBA" id="ARBA00004651"/>
    </source>
</evidence>
<reference evidence="10 11" key="1">
    <citation type="submission" date="2018-10" db="EMBL/GenBank/DDBJ databases">
        <title>Falsibacillus sp. genome draft.</title>
        <authorList>
            <person name="Shi S."/>
        </authorList>
    </citation>
    <scope>NUCLEOTIDE SEQUENCE [LARGE SCALE GENOMIC DNA]</scope>
    <source>
        <strain evidence="10 11">GY 10110</strain>
    </source>
</reference>
<feature type="transmembrane region" description="Helical" evidence="8">
    <location>
        <begin position="250"/>
        <end position="270"/>
    </location>
</feature>
<dbReference type="PANTHER" id="PTHR43495:SF5">
    <property type="entry name" value="GAMMA-AMINOBUTYRIC ACID PERMEASE"/>
    <property type="match status" value="1"/>
</dbReference>
<dbReference type="GO" id="GO:0055085">
    <property type="term" value="P:transmembrane transport"/>
    <property type="evidence" value="ECO:0007669"/>
    <property type="project" value="InterPro"/>
</dbReference>
<evidence type="ECO:0000313" key="11">
    <source>
        <dbReference type="Proteomes" id="UP000276770"/>
    </source>
</evidence>
<comment type="caution">
    <text evidence="10">The sequence shown here is derived from an EMBL/GenBank/DDBJ whole genome shotgun (WGS) entry which is preliminary data.</text>
</comment>
<evidence type="ECO:0000259" key="9">
    <source>
        <dbReference type="Pfam" id="PF00324"/>
    </source>
</evidence>
<keyword evidence="11" id="KW-1185">Reference proteome</keyword>
<feature type="transmembrane region" description="Helical" evidence="8">
    <location>
        <begin position="170"/>
        <end position="191"/>
    </location>
</feature>
<name>A0A3L7JRK1_9BACI</name>
<evidence type="ECO:0000313" key="10">
    <source>
        <dbReference type="EMBL" id="RLQ93433.1"/>
    </source>
</evidence>
<evidence type="ECO:0000256" key="8">
    <source>
        <dbReference type="SAM" id="Phobius"/>
    </source>
</evidence>
<dbReference type="RefSeq" id="WP_121681885.1">
    <property type="nucleotide sequence ID" value="NZ_RCVZ01000014.1"/>
</dbReference>
<feature type="domain" description="Amino acid permease/ SLC12A" evidence="9">
    <location>
        <begin position="33"/>
        <end position="454"/>
    </location>
</feature>
<feature type="transmembrane region" description="Helical" evidence="8">
    <location>
        <begin position="374"/>
        <end position="395"/>
    </location>
</feature>
<gene>
    <name evidence="10" type="ORF">D9X91_17165</name>
</gene>
<keyword evidence="2" id="KW-0813">Transport</keyword>
<dbReference type="AlphaFoldDB" id="A0A3L7JRK1"/>
<dbReference type="Pfam" id="PF00324">
    <property type="entry name" value="AA_permease"/>
    <property type="match status" value="1"/>
</dbReference>
<evidence type="ECO:0000256" key="3">
    <source>
        <dbReference type="ARBA" id="ARBA00022692"/>
    </source>
</evidence>
<evidence type="ECO:0000256" key="6">
    <source>
        <dbReference type="ARBA" id="ARBA00023136"/>
    </source>
</evidence>
<dbReference type="PIRSF" id="PIRSF006060">
    <property type="entry name" value="AA_transporter"/>
    <property type="match status" value="1"/>
</dbReference>
<comment type="subcellular location">
    <subcellularLocation>
        <location evidence="1">Cell membrane</location>
        <topology evidence="1">Multi-pass membrane protein</topology>
    </subcellularLocation>
</comment>
<feature type="transmembrane region" description="Helical" evidence="8">
    <location>
        <begin position="438"/>
        <end position="460"/>
    </location>
</feature>